<protein>
    <submittedName>
        <fullName evidence="1">Uncharacterized protein</fullName>
    </submittedName>
</protein>
<keyword evidence="2" id="KW-1185">Reference proteome</keyword>
<sequence length="310" mass="31796">MPLPLILWGAAALLAGTGVVKGVGAMSDFDDAKNIGKSAESRYKEAESDLDSQRKKTNAAFEKLGQIKLSVFTTQIKHLVQAIKNSGKNAQSTLSQFDQSFSVESLKEMEALVLKSLEIEHGIASGAVTGVLAGLGAYSGVGTLAAASTGAAISGLSGVAATNATLAWLGGGSLATGGFGMAGGALALGGIVLGPALAIGGFMMASKAEEALTKAKKYEADVDIAIEQMKSTEIILVALSDNAKEMASALVETARRFESIKVNNNQNPVAFEQMCMLGKGLKAIADTPIMESDGTASKHIKAKIAGFLVI</sequence>
<name>A0A6M8ST53_9NEIS</name>
<organism evidence="1 2">
    <name type="scientific">Deefgea piscis</name>
    <dbReference type="NCBI Taxonomy" id="2739061"/>
    <lineage>
        <taxon>Bacteria</taxon>
        <taxon>Pseudomonadati</taxon>
        <taxon>Pseudomonadota</taxon>
        <taxon>Betaproteobacteria</taxon>
        <taxon>Neisseriales</taxon>
        <taxon>Chitinibacteraceae</taxon>
        <taxon>Deefgea</taxon>
    </lineage>
</organism>
<proteinExistence type="predicted"/>
<dbReference type="AlphaFoldDB" id="A0A6M8ST53"/>
<dbReference type="KEGG" id="dee:HQN60_11735"/>
<reference evidence="1 2" key="1">
    <citation type="submission" date="2020-05" db="EMBL/GenBank/DDBJ databases">
        <title>Complete genome sequence of Deefgea sp. D17.</title>
        <authorList>
            <person name="Bae J.-W."/>
            <person name="Han J.E."/>
        </authorList>
    </citation>
    <scope>NUCLEOTIDE SEQUENCE [LARGE SCALE GENOMIC DNA]</scope>
    <source>
        <strain evidence="1 2">D17</strain>
    </source>
</reference>
<accession>A0A6M8ST53</accession>
<dbReference type="EMBL" id="CP054143">
    <property type="protein sequence ID" value="QKJ67314.1"/>
    <property type="molecule type" value="Genomic_DNA"/>
</dbReference>
<gene>
    <name evidence="1" type="ORF">HQN60_11735</name>
</gene>
<dbReference type="RefSeq" id="WP_173533817.1">
    <property type="nucleotide sequence ID" value="NZ_CP054143.1"/>
</dbReference>
<evidence type="ECO:0000313" key="2">
    <source>
        <dbReference type="Proteomes" id="UP000504844"/>
    </source>
</evidence>
<dbReference type="Proteomes" id="UP000504844">
    <property type="component" value="Chromosome"/>
</dbReference>
<evidence type="ECO:0000313" key="1">
    <source>
        <dbReference type="EMBL" id="QKJ67314.1"/>
    </source>
</evidence>